<accession>A0ABT1MVZ0</accession>
<keyword evidence="3" id="KW-1185">Reference proteome</keyword>
<reference evidence="2 3" key="1">
    <citation type="submission" date="2022-07" db="EMBL/GenBank/DDBJ databases">
        <title>Photobacterium pectinilyticum sp. nov., a marine bacterium isolated from surface seawater of Qingdao offshore.</title>
        <authorList>
            <person name="Wang X."/>
        </authorList>
    </citation>
    <scope>NUCLEOTIDE SEQUENCE [LARGE SCALE GENOMIC DNA]</scope>
    <source>
        <strain evidence="2 3">ZSDE20</strain>
    </source>
</reference>
<dbReference type="EMBL" id="JANEYT010000002">
    <property type="protein sequence ID" value="MCQ1056663.1"/>
    <property type="molecule type" value="Genomic_DNA"/>
</dbReference>
<gene>
    <name evidence="2" type="ORF">NHN17_01105</name>
</gene>
<organism evidence="2 3">
    <name type="scientific">Photobacterium pectinilyticum</name>
    <dbReference type="NCBI Taxonomy" id="2906793"/>
    <lineage>
        <taxon>Bacteria</taxon>
        <taxon>Pseudomonadati</taxon>
        <taxon>Pseudomonadota</taxon>
        <taxon>Gammaproteobacteria</taxon>
        <taxon>Vibrionales</taxon>
        <taxon>Vibrionaceae</taxon>
        <taxon>Photobacterium</taxon>
    </lineage>
</organism>
<keyword evidence="1" id="KW-0812">Transmembrane</keyword>
<evidence type="ECO:0000313" key="3">
    <source>
        <dbReference type="Proteomes" id="UP001524460"/>
    </source>
</evidence>
<evidence type="ECO:0000256" key="1">
    <source>
        <dbReference type="SAM" id="Phobius"/>
    </source>
</evidence>
<dbReference type="Proteomes" id="UP001524460">
    <property type="component" value="Unassembled WGS sequence"/>
</dbReference>
<proteinExistence type="predicted"/>
<keyword evidence="1" id="KW-0472">Membrane</keyword>
<name>A0ABT1MVZ0_9GAMM</name>
<dbReference type="RefSeq" id="WP_255040256.1">
    <property type="nucleotide sequence ID" value="NZ_JANEYT010000002.1"/>
</dbReference>
<comment type="caution">
    <text evidence="2">The sequence shown here is derived from an EMBL/GenBank/DDBJ whole genome shotgun (WGS) entry which is preliminary data.</text>
</comment>
<sequence length="50" mass="5495">MGETKIGYPTWLGVDALCLLAGAWLLVTRHLWTVAEYLDFIAISIRCVGG</sequence>
<keyword evidence="1" id="KW-1133">Transmembrane helix</keyword>
<feature type="transmembrane region" description="Helical" evidence="1">
    <location>
        <begin position="6"/>
        <end position="27"/>
    </location>
</feature>
<protein>
    <submittedName>
        <fullName evidence="2">Uncharacterized protein</fullName>
    </submittedName>
</protein>
<evidence type="ECO:0000313" key="2">
    <source>
        <dbReference type="EMBL" id="MCQ1056663.1"/>
    </source>
</evidence>